<keyword evidence="1" id="KW-1133">Transmembrane helix</keyword>
<accession>A0A3M5UYB8</accession>
<name>A0A3M5UYB8_PSESX</name>
<feature type="non-terminal residue" evidence="2">
    <location>
        <position position="63"/>
    </location>
</feature>
<comment type="caution">
    <text evidence="2">The sequence shown here is derived from an EMBL/GenBank/DDBJ whole genome shotgun (WGS) entry which is preliminary data.</text>
</comment>
<evidence type="ECO:0000313" key="2">
    <source>
        <dbReference type="EMBL" id="RMU50702.1"/>
    </source>
</evidence>
<gene>
    <name evidence="2" type="ORF">ALP29_05173</name>
</gene>
<keyword evidence="1" id="KW-0472">Membrane</keyword>
<feature type="transmembrane region" description="Helical" evidence="1">
    <location>
        <begin position="7"/>
        <end position="30"/>
    </location>
</feature>
<reference evidence="2 3" key="1">
    <citation type="submission" date="2018-08" db="EMBL/GenBank/DDBJ databases">
        <title>Recombination of ecologically and evolutionarily significant loci maintains genetic cohesion in the Pseudomonas syringae species complex.</title>
        <authorList>
            <person name="Dillon M."/>
            <person name="Thakur S."/>
            <person name="Almeida R.N.D."/>
            <person name="Weir B.S."/>
            <person name="Guttman D.S."/>
        </authorList>
    </citation>
    <scope>NUCLEOTIDE SEQUENCE [LARGE SCALE GENOMIC DNA]</scope>
    <source>
        <strain evidence="2 3">ICMP 14479</strain>
    </source>
</reference>
<proteinExistence type="predicted"/>
<evidence type="ECO:0008006" key="4">
    <source>
        <dbReference type="Google" id="ProtNLM"/>
    </source>
</evidence>
<evidence type="ECO:0000256" key="1">
    <source>
        <dbReference type="SAM" id="Phobius"/>
    </source>
</evidence>
<protein>
    <recommendedName>
        <fullName evidence="4">AsmA domain-containing protein</fullName>
    </recommendedName>
</protein>
<organism evidence="2 3">
    <name type="scientific">Pseudomonas syringae pv. avii</name>
    <dbReference type="NCBI Taxonomy" id="663959"/>
    <lineage>
        <taxon>Bacteria</taxon>
        <taxon>Pseudomonadati</taxon>
        <taxon>Pseudomonadota</taxon>
        <taxon>Gammaproteobacteria</taxon>
        <taxon>Pseudomonadales</taxon>
        <taxon>Pseudomonadaceae</taxon>
        <taxon>Pseudomonas</taxon>
        <taxon>Pseudomonas syringae</taxon>
    </lineage>
</organism>
<dbReference type="Proteomes" id="UP000280395">
    <property type="component" value="Unassembled WGS sequence"/>
</dbReference>
<sequence length="63" mass="7218">MKRRYSWPLGTIAALVLVLIAVHIALPYLVRNYLNDKLANMGDYRGEIADVDLALWRGAYRIN</sequence>
<keyword evidence="1" id="KW-0812">Transmembrane</keyword>
<dbReference type="AlphaFoldDB" id="A0A3M5UYB8"/>
<dbReference type="EMBL" id="RBUA01001043">
    <property type="protein sequence ID" value="RMU50702.1"/>
    <property type="molecule type" value="Genomic_DNA"/>
</dbReference>
<evidence type="ECO:0000313" key="3">
    <source>
        <dbReference type="Proteomes" id="UP000280395"/>
    </source>
</evidence>